<reference evidence="1" key="1">
    <citation type="submission" date="2016-05" db="EMBL/GenBank/DDBJ databases">
        <authorList>
            <person name="Lavstsen T."/>
            <person name="Jespersen J.S."/>
        </authorList>
    </citation>
    <scope>NUCLEOTIDE SEQUENCE</scope>
    <source>
        <tissue evidence="1">Brain</tissue>
    </source>
</reference>
<protein>
    <submittedName>
        <fullName evidence="1">Collagen, type VIII, alpha 1b</fullName>
    </submittedName>
</protein>
<feature type="non-terminal residue" evidence="1">
    <location>
        <position position="65"/>
    </location>
</feature>
<dbReference type="GO" id="GO:0005581">
    <property type="term" value="C:collagen trimer"/>
    <property type="evidence" value="ECO:0007669"/>
    <property type="project" value="UniProtKB-KW"/>
</dbReference>
<accession>A0A1A8HEU9</accession>
<proteinExistence type="predicted"/>
<dbReference type="EMBL" id="HAEC01014524">
    <property type="protein sequence ID" value="SBQ82741.1"/>
    <property type="molecule type" value="Transcribed_RNA"/>
</dbReference>
<evidence type="ECO:0000313" key="1">
    <source>
        <dbReference type="EMBL" id="SBQ82741.1"/>
    </source>
</evidence>
<feature type="non-terminal residue" evidence="1">
    <location>
        <position position="1"/>
    </location>
</feature>
<gene>
    <name evidence="1" type="primary">COL8A1B</name>
</gene>
<keyword evidence="1" id="KW-0176">Collagen</keyword>
<dbReference type="AlphaFoldDB" id="A0A1A8HEU9"/>
<sequence length="65" mass="7482">FGPKVEFASWVKPGSHSTFTHRLGAKATSVSAWFHNNKHLLCPRRKTLHRESNLNKTKSKLPCFY</sequence>
<reference evidence="1" key="2">
    <citation type="submission" date="2016-06" db="EMBL/GenBank/DDBJ databases">
        <title>The genome of a short-lived fish provides insights into sex chromosome evolution and the genetic control of aging.</title>
        <authorList>
            <person name="Reichwald K."/>
            <person name="Felder M."/>
            <person name="Petzold A."/>
            <person name="Koch P."/>
            <person name="Groth M."/>
            <person name="Platzer M."/>
        </authorList>
    </citation>
    <scope>NUCLEOTIDE SEQUENCE</scope>
    <source>
        <tissue evidence="1">Brain</tissue>
    </source>
</reference>
<name>A0A1A8HEU9_9TELE</name>
<organism evidence="1">
    <name type="scientific">Nothobranchius korthausae</name>
    <dbReference type="NCBI Taxonomy" id="1143690"/>
    <lineage>
        <taxon>Eukaryota</taxon>
        <taxon>Metazoa</taxon>
        <taxon>Chordata</taxon>
        <taxon>Craniata</taxon>
        <taxon>Vertebrata</taxon>
        <taxon>Euteleostomi</taxon>
        <taxon>Actinopterygii</taxon>
        <taxon>Neopterygii</taxon>
        <taxon>Teleostei</taxon>
        <taxon>Neoteleostei</taxon>
        <taxon>Acanthomorphata</taxon>
        <taxon>Ovalentaria</taxon>
        <taxon>Atherinomorphae</taxon>
        <taxon>Cyprinodontiformes</taxon>
        <taxon>Nothobranchiidae</taxon>
        <taxon>Nothobranchius</taxon>
    </lineage>
</organism>